<dbReference type="Proteomes" id="UP000054166">
    <property type="component" value="Unassembled WGS sequence"/>
</dbReference>
<dbReference type="InParanoid" id="A0A0C3EF05"/>
<name>A0A0C3EF05_PILCF</name>
<dbReference type="AlphaFoldDB" id="A0A0C3EF05"/>
<evidence type="ECO:0000313" key="1">
    <source>
        <dbReference type="EMBL" id="KIM71235.1"/>
    </source>
</evidence>
<reference evidence="2" key="2">
    <citation type="submission" date="2015-01" db="EMBL/GenBank/DDBJ databases">
        <title>Evolutionary Origins and Diversification of the Mycorrhizal Mutualists.</title>
        <authorList>
            <consortium name="DOE Joint Genome Institute"/>
            <consortium name="Mycorrhizal Genomics Consortium"/>
            <person name="Kohler A."/>
            <person name="Kuo A."/>
            <person name="Nagy L.G."/>
            <person name="Floudas D."/>
            <person name="Copeland A."/>
            <person name="Barry K.W."/>
            <person name="Cichocki N."/>
            <person name="Veneault-Fourrey C."/>
            <person name="LaButti K."/>
            <person name="Lindquist E.A."/>
            <person name="Lipzen A."/>
            <person name="Lundell T."/>
            <person name="Morin E."/>
            <person name="Murat C."/>
            <person name="Riley R."/>
            <person name="Ohm R."/>
            <person name="Sun H."/>
            <person name="Tunlid A."/>
            <person name="Henrissat B."/>
            <person name="Grigoriev I.V."/>
            <person name="Hibbett D.S."/>
            <person name="Martin F."/>
        </authorList>
    </citation>
    <scope>NUCLEOTIDE SEQUENCE [LARGE SCALE GENOMIC DNA]</scope>
    <source>
        <strain evidence="2">F 1598</strain>
    </source>
</reference>
<gene>
    <name evidence="1" type="ORF">PILCRDRAFT_17249</name>
</gene>
<evidence type="ECO:0000313" key="2">
    <source>
        <dbReference type="Proteomes" id="UP000054166"/>
    </source>
</evidence>
<dbReference type="STRING" id="765440.A0A0C3EF05"/>
<organism evidence="1 2">
    <name type="scientific">Piloderma croceum (strain F 1598)</name>
    <dbReference type="NCBI Taxonomy" id="765440"/>
    <lineage>
        <taxon>Eukaryota</taxon>
        <taxon>Fungi</taxon>
        <taxon>Dikarya</taxon>
        <taxon>Basidiomycota</taxon>
        <taxon>Agaricomycotina</taxon>
        <taxon>Agaricomycetes</taxon>
        <taxon>Agaricomycetidae</taxon>
        <taxon>Atheliales</taxon>
        <taxon>Atheliaceae</taxon>
        <taxon>Piloderma</taxon>
    </lineage>
</organism>
<accession>A0A0C3EF05</accession>
<dbReference type="OrthoDB" id="2985259at2759"/>
<reference evidence="1 2" key="1">
    <citation type="submission" date="2014-04" db="EMBL/GenBank/DDBJ databases">
        <authorList>
            <consortium name="DOE Joint Genome Institute"/>
            <person name="Kuo A."/>
            <person name="Tarkka M."/>
            <person name="Buscot F."/>
            <person name="Kohler A."/>
            <person name="Nagy L.G."/>
            <person name="Floudas D."/>
            <person name="Copeland A."/>
            <person name="Barry K.W."/>
            <person name="Cichocki N."/>
            <person name="Veneault-Fourrey C."/>
            <person name="LaButti K."/>
            <person name="Lindquist E.A."/>
            <person name="Lipzen A."/>
            <person name="Lundell T."/>
            <person name="Morin E."/>
            <person name="Murat C."/>
            <person name="Sun H."/>
            <person name="Tunlid A."/>
            <person name="Henrissat B."/>
            <person name="Grigoriev I.V."/>
            <person name="Hibbett D.S."/>
            <person name="Martin F."/>
            <person name="Nordberg H.P."/>
            <person name="Cantor M.N."/>
            <person name="Hua S.X."/>
        </authorList>
    </citation>
    <scope>NUCLEOTIDE SEQUENCE [LARGE SCALE GENOMIC DNA]</scope>
    <source>
        <strain evidence="1 2">F 1598</strain>
    </source>
</reference>
<dbReference type="HOGENOM" id="CLU_2321234_0_0_1"/>
<sequence length="99" mass="11376">MERMAYIMIPRALHMNTSRAIHCIARTEDGRDVLICLIAKGAQGLEELDILQHIATSHRAFVGDNHYLPILQTLMLEDMTFGVFPYMETGFTSPWYYNV</sequence>
<proteinExistence type="predicted"/>
<dbReference type="EMBL" id="KN833392">
    <property type="protein sequence ID" value="KIM71235.1"/>
    <property type="molecule type" value="Genomic_DNA"/>
</dbReference>
<protein>
    <submittedName>
        <fullName evidence="1">Uncharacterized protein</fullName>
    </submittedName>
</protein>
<keyword evidence="2" id="KW-1185">Reference proteome</keyword>